<accession>A0AAJ0G8G1</accession>
<dbReference type="Proteomes" id="UP001271007">
    <property type="component" value="Unassembled WGS sequence"/>
</dbReference>
<organism evidence="1 2">
    <name type="scientific">Extremus antarcticus</name>
    <dbReference type="NCBI Taxonomy" id="702011"/>
    <lineage>
        <taxon>Eukaryota</taxon>
        <taxon>Fungi</taxon>
        <taxon>Dikarya</taxon>
        <taxon>Ascomycota</taxon>
        <taxon>Pezizomycotina</taxon>
        <taxon>Dothideomycetes</taxon>
        <taxon>Dothideomycetidae</taxon>
        <taxon>Mycosphaerellales</taxon>
        <taxon>Extremaceae</taxon>
        <taxon>Extremus</taxon>
    </lineage>
</organism>
<protein>
    <recommendedName>
        <fullName evidence="3">S-adenosyl-L-methionine-dependent methyltransferase</fullName>
    </recommendedName>
</protein>
<name>A0AAJ0G8G1_9PEZI</name>
<sequence length="293" mass="32536">MANESNKPHDKPTDSRYIAALEGLHDAFFLAMGKPIYAPIDLFQPGLRILDSGCNNGRWMNDLALTCAPAAHQYYGTDLLDVFFPPNPPENLHYSEQDIRNPWPAEWQGTFDFVHQRTVLVNARKKPIKDVLSQLTEVLKPGGWVQVMEGDFPPILENGPALREFLDLGAWFFDVAGPGREMGPNLKATLMDIGLHNSKDETVYVAVGAKLNGQPSNVVNGSIEGLCAAIPGSLDIIRGKETLQHTSLFDTYIGGGMEHPFSLDKLETLEDRLRTELLNTGGHLRYRVAWAQK</sequence>
<dbReference type="SUPFAM" id="SSF53335">
    <property type="entry name" value="S-adenosyl-L-methionine-dependent methyltransferases"/>
    <property type="match status" value="1"/>
</dbReference>
<comment type="caution">
    <text evidence="1">The sequence shown here is derived from an EMBL/GenBank/DDBJ whole genome shotgun (WGS) entry which is preliminary data.</text>
</comment>
<dbReference type="AlphaFoldDB" id="A0AAJ0G8G1"/>
<dbReference type="Pfam" id="PF13489">
    <property type="entry name" value="Methyltransf_23"/>
    <property type="match status" value="1"/>
</dbReference>
<reference evidence="1" key="1">
    <citation type="submission" date="2023-04" db="EMBL/GenBank/DDBJ databases">
        <title>Black Yeasts Isolated from many extreme environments.</title>
        <authorList>
            <person name="Coleine C."/>
            <person name="Stajich J.E."/>
            <person name="Selbmann L."/>
        </authorList>
    </citation>
    <scope>NUCLEOTIDE SEQUENCE</scope>
    <source>
        <strain evidence="1">CCFEE 5312</strain>
    </source>
</reference>
<dbReference type="Gene3D" id="3.40.50.150">
    <property type="entry name" value="Vaccinia Virus protein VP39"/>
    <property type="match status" value="1"/>
</dbReference>
<dbReference type="InterPro" id="IPR029063">
    <property type="entry name" value="SAM-dependent_MTases_sf"/>
</dbReference>
<keyword evidence="2" id="KW-1185">Reference proteome</keyword>
<evidence type="ECO:0008006" key="3">
    <source>
        <dbReference type="Google" id="ProtNLM"/>
    </source>
</evidence>
<evidence type="ECO:0000313" key="2">
    <source>
        <dbReference type="Proteomes" id="UP001271007"/>
    </source>
</evidence>
<gene>
    <name evidence="1" type="ORF">LTR09_010647</name>
</gene>
<proteinExistence type="predicted"/>
<dbReference type="EMBL" id="JAWDJX010000054">
    <property type="protein sequence ID" value="KAK3047972.1"/>
    <property type="molecule type" value="Genomic_DNA"/>
</dbReference>
<dbReference type="CDD" id="cd02440">
    <property type="entry name" value="AdoMet_MTases"/>
    <property type="match status" value="1"/>
</dbReference>
<evidence type="ECO:0000313" key="1">
    <source>
        <dbReference type="EMBL" id="KAK3047972.1"/>
    </source>
</evidence>